<keyword evidence="2" id="KW-1185">Reference proteome</keyword>
<evidence type="ECO:0000313" key="3">
    <source>
        <dbReference type="WBParaSite" id="PSAMB.scaffold11480size3328.g34166.t1"/>
    </source>
</evidence>
<proteinExistence type="predicted"/>
<name>A0A914UNZ2_9BILA</name>
<accession>A0A914UNZ2</accession>
<sequence length="200" mass="21354">MSNRPSTGAGTRHSSRIAGSASATSSIRKRSAAEPLSPPSSPKQRKRVDLAEMKELCNELLTRRLRQLTLLRDRRREIVAEQHFFRNNGSAVDFSSWMADVAPNDATLDAVVQTELGELDVGDIETRLLGIPLSRIALSPTVKQESAASATPSTSAASIRNQLEVVVTPTTIEPPSAAMTVRSPSTASVSSFSAPSKSVA</sequence>
<dbReference type="Proteomes" id="UP000887566">
    <property type="component" value="Unplaced"/>
</dbReference>
<feature type="region of interest" description="Disordered" evidence="1">
    <location>
        <begin position="172"/>
        <end position="200"/>
    </location>
</feature>
<dbReference type="WBParaSite" id="PSAMB.scaffold11480size3328.g34166.t1">
    <property type="protein sequence ID" value="PSAMB.scaffold11480size3328.g34166.t1"/>
    <property type="gene ID" value="PSAMB.scaffold11480size3328.g34166"/>
</dbReference>
<organism evidence="2 3">
    <name type="scientific">Plectus sambesii</name>
    <dbReference type="NCBI Taxonomy" id="2011161"/>
    <lineage>
        <taxon>Eukaryota</taxon>
        <taxon>Metazoa</taxon>
        <taxon>Ecdysozoa</taxon>
        <taxon>Nematoda</taxon>
        <taxon>Chromadorea</taxon>
        <taxon>Plectida</taxon>
        <taxon>Plectina</taxon>
        <taxon>Plectoidea</taxon>
        <taxon>Plectidae</taxon>
        <taxon>Plectus</taxon>
    </lineage>
</organism>
<evidence type="ECO:0000256" key="1">
    <source>
        <dbReference type="SAM" id="MobiDB-lite"/>
    </source>
</evidence>
<feature type="compositionally biased region" description="Low complexity" evidence="1">
    <location>
        <begin position="183"/>
        <end position="200"/>
    </location>
</feature>
<feature type="region of interest" description="Disordered" evidence="1">
    <location>
        <begin position="1"/>
        <end position="49"/>
    </location>
</feature>
<reference evidence="3" key="1">
    <citation type="submission" date="2022-11" db="UniProtKB">
        <authorList>
            <consortium name="WormBaseParasite"/>
        </authorList>
    </citation>
    <scope>IDENTIFICATION</scope>
</reference>
<protein>
    <submittedName>
        <fullName evidence="3">Uncharacterized protein</fullName>
    </submittedName>
</protein>
<dbReference type="AlphaFoldDB" id="A0A914UNZ2"/>
<evidence type="ECO:0000313" key="2">
    <source>
        <dbReference type="Proteomes" id="UP000887566"/>
    </source>
</evidence>